<keyword evidence="11" id="KW-1185">Reference proteome</keyword>
<evidence type="ECO:0000259" key="9">
    <source>
        <dbReference type="Pfam" id="PF07715"/>
    </source>
</evidence>
<accession>A0A2Z4IRK9</accession>
<dbReference type="InterPro" id="IPR023997">
    <property type="entry name" value="TonB-dep_OMP_SusC/RagA_CS"/>
</dbReference>
<keyword evidence="3 7" id="KW-1134">Transmembrane beta strand</keyword>
<gene>
    <name evidence="10" type="ORF">DN752_23945</name>
</gene>
<dbReference type="KEGG" id="est:DN752_23945"/>
<evidence type="ECO:0000256" key="8">
    <source>
        <dbReference type="SAM" id="SignalP"/>
    </source>
</evidence>
<keyword evidence="2 7" id="KW-0813">Transport</keyword>
<dbReference type="EMBL" id="CP030041">
    <property type="protein sequence ID" value="AWW32933.1"/>
    <property type="molecule type" value="Genomic_DNA"/>
</dbReference>
<feature type="signal peptide" evidence="8">
    <location>
        <begin position="1"/>
        <end position="21"/>
    </location>
</feature>
<dbReference type="Gene3D" id="2.40.170.20">
    <property type="entry name" value="TonB-dependent receptor, beta-barrel domain"/>
    <property type="match status" value="1"/>
</dbReference>
<dbReference type="InterPro" id="IPR012910">
    <property type="entry name" value="Plug_dom"/>
</dbReference>
<dbReference type="Gene3D" id="2.170.130.10">
    <property type="entry name" value="TonB-dependent receptor, plug domain"/>
    <property type="match status" value="1"/>
</dbReference>
<evidence type="ECO:0000256" key="4">
    <source>
        <dbReference type="ARBA" id="ARBA00022692"/>
    </source>
</evidence>
<dbReference type="RefSeq" id="WP_112786305.1">
    <property type="nucleotide sequence ID" value="NZ_CP030041.1"/>
</dbReference>
<dbReference type="AlphaFoldDB" id="A0A2Z4IRK9"/>
<dbReference type="SUPFAM" id="SSF56935">
    <property type="entry name" value="Porins"/>
    <property type="match status" value="1"/>
</dbReference>
<dbReference type="Pfam" id="PF07715">
    <property type="entry name" value="Plug"/>
    <property type="match status" value="1"/>
</dbReference>
<dbReference type="InterPro" id="IPR036942">
    <property type="entry name" value="Beta-barrel_TonB_sf"/>
</dbReference>
<keyword evidence="6 7" id="KW-0998">Cell outer membrane</keyword>
<comment type="subcellular location">
    <subcellularLocation>
        <location evidence="1 7">Cell outer membrane</location>
        <topology evidence="1 7">Multi-pass membrane protein</topology>
    </subcellularLocation>
</comment>
<evidence type="ECO:0000256" key="3">
    <source>
        <dbReference type="ARBA" id="ARBA00022452"/>
    </source>
</evidence>
<feature type="chain" id="PRO_5016354413" evidence="8">
    <location>
        <begin position="22"/>
        <end position="1084"/>
    </location>
</feature>
<dbReference type="NCBIfam" id="TIGR04057">
    <property type="entry name" value="SusC_RagA_signa"/>
    <property type="match status" value="1"/>
</dbReference>
<feature type="domain" description="TonB-dependent receptor plug" evidence="9">
    <location>
        <begin position="131"/>
        <end position="254"/>
    </location>
</feature>
<dbReference type="InterPro" id="IPR018247">
    <property type="entry name" value="EF_Hand_1_Ca_BS"/>
</dbReference>
<evidence type="ECO:0000256" key="6">
    <source>
        <dbReference type="ARBA" id="ARBA00023237"/>
    </source>
</evidence>
<evidence type="ECO:0000256" key="1">
    <source>
        <dbReference type="ARBA" id="ARBA00004571"/>
    </source>
</evidence>
<name>A0A2Z4IRK9_9BACT</name>
<dbReference type="Gene3D" id="2.60.40.1120">
    <property type="entry name" value="Carboxypeptidase-like, regulatory domain"/>
    <property type="match status" value="1"/>
</dbReference>
<protein>
    <submittedName>
        <fullName evidence="10">SusC/RagA family TonB-linked outer membrane protein</fullName>
    </submittedName>
</protein>
<evidence type="ECO:0000256" key="2">
    <source>
        <dbReference type="ARBA" id="ARBA00022448"/>
    </source>
</evidence>
<dbReference type="NCBIfam" id="TIGR04056">
    <property type="entry name" value="OMP_RagA_SusC"/>
    <property type="match status" value="1"/>
</dbReference>
<dbReference type="GO" id="GO:0009279">
    <property type="term" value="C:cell outer membrane"/>
    <property type="evidence" value="ECO:0007669"/>
    <property type="project" value="UniProtKB-SubCell"/>
</dbReference>
<dbReference type="PROSITE" id="PS00018">
    <property type="entry name" value="EF_HAND_1"/>
    <property type="match status" value="1"/>
</dbReference>
<dbReference type="InterPro" id="IPR023996">
    <property type="entry name" value="TonB-dep_OMP_SusC/RagA"/>
</dbReference>
<sequence length="1084" mass="121708">MKLRYIISCLLMLLIVLPSVAQEQQQQQTVLTGKITDIGGEPLIGASIFIENEQQRNLNGTISDENGNYRLAVPQGNGLKVVFSYIGFKTKKVTIGNQTTINTKLEEDAFEYGSAEVVAERVQTNSLGISQREQVSSSQRFDVEQLEEVPMTSIESGLQGRMANVDIISGADPGSRSTIRIRGTSSLNANSEPLIVVDGIPYPTNFGDDFNFATANDQDFGALVNISPNDIESIEVLKDAAATAIWGSQGANGVLVFKTKKGKKGKTRFSFSTKSEIKKEPNTIPLLNGSQYVSLMQDGIWNSINDIGYQSGSAYTNLLFQSSEINFDPEWVYFDEYNQNTNWVNEVTQLGYFLDNNFSLSGGGDKAIYRVSVGYLRDMGTTIGTSLDRFNSMASVTYNFSSKLSVSADMSYSQSIKDANWTENKFPSARAMAMRKMPNMSPYVLDDVGRRTSEYFTPLENFQGSFANNKMYNPVALVHESSNQTIADNARVIFRLRYQFNPDLQYQGTVGFDTRTNKNTSFLPQSVTGVLWTDPYFNRSADMLSDQLYINTENKLIYNKAINDKNHIILSGLVQTNEARSFGYVSQTSGNASESLNDPTDGGAVSKMESDNSMTRRMATIANAHYTFNGKYIISGGYRWEANSSLGANNRWAGFPSIGLAWHFGDEPFMKDIAGIELGKLRASWGKSGNPPGGAFPYIGTFSPITPGYIDMVAISPASMQLENLRWETITQSNIGIDFSLLEGRLFVTAEVYDRRTTDLLQKDYSLPSSTGFSEVRYYNSGEVYNRGWEMIFNYDAIKREDLGISFNFNIARNRNKVEQLPDNMLFENYDFDNGEYAHKIVEGNPIGSFYGYRYEGVYQDGEETYARDNEGNQMYDIDGELVYMQNGNRRVYPGDAKYEDVNGDGVIDQYDIVYLGNAMPLFTAGGGFNIRWKNFMLTTFLHGRFGQKIVNQTRINTENMYGTYNQSTAVLQRWRHQGDETEIPRALYNEGYNYLGSDRFVEDGSFVRLKTVSLRYSLPKAWLSKNNIERLDVFFTAQDLYTWTKYSGQDPEVNLSSNIYMLSVDGASTPRPKRFALGINMNF</sequence>
<dbReference type="InterPro" id="IPR039426">
    <property type="entry name" value="TonB-dep_rcpt-like"/>
</dbReference>
<proteinExistence type="inferred from homology"/>
<reference evidence="10 11" key="1">
    <citation type="submission" date="2018-06" db="EMBL/GenBank/DDBJ databases">
        <title>Echinicola strongylocentroti sp. nov., isolated from a sea urchin Strongylocentrotus intermedius.</title>
        <authorList>
            <person name="Bae S.S."/>
        </authorList>
    </citation>
    <scope>NUCLEOTIDE SEQUENCE [LARGE SCALE GENOMIC DNA]</scope>
    <source>
        <strain evidence="10 11">MEBiC08714</strain>
    </source>
</reference>
<dbReference type="Proteomes" id="UP000248688">
    <property type="component" value="Chromosome"/>
</dbReference>
<evidence type="ECO:0000313" key="11">
    <source>
        <dbReference type="Proteomes" id="UP000248688"/>
    </source>
</evidence>
<keyword evidence="4 7" id="KW-0812">Transmembrane</keyword>
<comment type="similarity">
    <text evidence="7">Belongs to the TonB-dependent receptor family.</text>
</comment>
<dbReference type="InterPro" id="IPR008969">
    <property type="entry name" value="CarboxyPept-like_regulatory"/>
</dbReference>
<dbReference type="InterPro" id="IPR037066">
    <property type="entry name" value="Plug_dom_sf"/>
</dbReference>
<dbReference type="SUPFAM" id="SSF49464">
    <property type="entry name" value="Carboxypeptidase regulatory domain-like"/>
    <property type="match status" value="1"/>
</dbReference>
<evidence type="ECO:0000256" key="7">
    <source>
        <dbReference type="PROSITE-ProRule" id="PRU01360"/>
    </source>
</evidence>
<keyword evidence="5 7" id="KW-0472">Membrane</keyword>
<keyword evidence="8" id="KW-0732">Signal</keyword>
<evidence type="ECO:0000313" key="10">
    <source>
        <dbReference type="EMBL" id="AWW32933.1"/>
    </source>
</evidence>
<dbReference type="PROSITE" id="PS52016">
    <property type="entry name" value="TONB_DEPENDENT_REC_3"/>
    <property type="match status" value="1"/>
</dbReference>
<dbReference type="Pfam" id="PF13715">
    <property type="entry name" value="CarbopepD_reg_2"/>
    <property type="match status" value="1"/>
</dbReference>
<evidence type="ECO:0000256" key="5">
    <source>
        <dbReference type="ARBA" id="ARBA00023136"/>
    </source>
</evidence>
<organism evidence="10 11">
    <name type="scientific">Echinicola strongylocentroti</name>
    <dbReference type="NCBI Taxonomy" id="1795355"/>
    <lineage>
        <taxon>Bacteria</taxon>
        <taxon>Pseudomonadati</taxon>
        <taxon>Bacteroidota</taxon>
        <taxon>Cytophagia</taxon>
        <taxon>Cytophagales</taxon>
        <taxon>Cyclobacteriaceae</taxon>
        <taxon>Echinicola</taxon>
    </lineage>
</organism>
<dbReference type="OrthoDB" id="1019466at2"/>